<feature type="transmembrane region" description="Helical" evidence="1">
    <location>
        <begin position="218"/>
        <end position="238"/>
    </location>
</feature>
<feature type="transmembrane region" description="Helical" evidence="1">
    <location>
        <begin position="258"/>
        <end position="278"/>
    </location>
</feature>
<sequence>MASASLLMLLDDITSMLDDVALMTKMAAKKTAGVVGDDLALNANQVTGVSAERELPVIWKVAKGSLVNKLILIPAALLISWLAPWLITPLLMAGGAFLCFEGVEKLLHKFFPSGQAQPDEAEPMDENAKIKGAVRTDFILSAEIIVIALGVAGAGTGLAERALMLSAVGLGMTVLVYGLVALIVKLDDFGLYLMNKGRTAEAAGRGIIAVMPWLMRGLSIAGTLAMFLVGGGIIVHGIPAVSVFLHQMHWDSGLTAQAANLIVGLITGALVCAVVLPLKKWSARQNTH</sequence>
<evidence type="ECO:0000313" key="4">
    <source>
        <dbReference type="Proteomes" id="UP001149607"/>
    </source>
</evidence>
<proteinExistence type="predicted"/>
<dbReference type="PANTHER" id="PTHR30503">
    <property type="entry name" value="INNER MEMBRANE PROTEIN YEDI"/>
    <property type="match status" value="1"/>
</dbReference>
<dbReference type="PANTHER" id="PTHR30503:SF3">
    <property type="entry name" value="INNER MEMBRANE PROTEIN YEDI"/>
    <property type="match status" value="1"/>
</dbReference>
<dbReference type="Pfam" id="PF05661">
    <property type="entry name" value="DUF808"/>
    <property type="match status" value="1"/>
</dbReference>
<dbReference type="InterPro" id="IPR008526">
    <property type="entry name" value="YedI"/>
</dbReference>
<dbReference type="RefSeq" id="WP_274584472.1">
    <property type="nucleotide sequence ID" value="NZ_CP145811.1"/>
</dbReference>
<keyword evidence="1" id="KW-1133">Transmembrane helix</keyword>
<protein>
    <submittedName>
        <fullName evidence="2">DUF808 domain-containing protein</fullName>
    </submittedName>
</protein>
<evidence type="ECO:0000313" key="3">
    <source>
        <dbReference type="EMBL" id="WWY03605.1"/>
    </source>
</evidence>
<organism evidence="2">
    <name type="scientific">Neisseria leonii</name>
    <dbReference type="NCBI Taxonomy" id="2995413"/>
    <lineage>
        <taxon>Bacteria</taxon>
        <taxon>Pseudomonadati</taxon>
        <taxon>Pseudomonadota</taxon>
        <taxon>Betaproteobacteria</taxon>
        <taxon>Neisseriales</taxon>
        <taxon>Neisseriaceae</taxon>
        <taxon>Neisseria</taxon>
    </lineage>
</organism>
<evidence type="ECO:0000313" key="2">
    <source>
        <dbReference type="EMBL" id="MDD9327214.1"/>
    </source>
</evidence>
<feature type="transmembrane region" description="Helical" evidence="1">
    <location>
        <begin position="162"/>
        <end position="184"/>
    </location>
</feature>
<feature type="transmembrane region" description="Helical" evidence="1">
    <location>
        <begin position="138"/>
        <end position="156"/>
    </location>
</feature>
<dbReference type="AlphaFoldDB" id="A0A9X4E1X9"/>
<dbReference type="EMBL" id="CP146598">
    <property type="protein sequence ID" value="WWY03605.1"/>
    <property type="molecule type" value="Genomic_DNA"/>
</dbReference>
<name>A0A9X4E1X9_9NEIS</name>
<keyword evidence="1" id="KW-0812">Transmembrane</keyword>
<keyword evidence="1" id="KW-0472">Membrane</keyword>
<accession>A0A9X4E1X9</accession>
<keyword evidence="4" id="KW-1185">Reference proteome</keyword>
<dbReference type="EMBL" id="JAPQFL010000001">
    <property type="protein sequence ID" value="MDD9327214.1"/>
    <property type="molecule type" value="Genomic_DNA"/>
</dbReference>
<feature type="transmembrane region" description="Helical" evidence="1">
    <location>
        <begin position="71"/>
        <end position="100"/>
    </location>
</feature>
<dbReference type="Proteomes" id="UP001149607">
    <property type="component" value="Chromosome"/>
</dbReference>
<reference evidence="2" key="1">
    <citation type="submission" date="2022-10" db="EMBL/GenBank/DDBJ databases">
        <authorList>
            <person name="Boutroux M."/>
        </authorList>
    </citation>
    <scope>NUCLEOTIDE SEQUENCE</scope>
    <source>
        <strain evidence="2">51.81</strain>
    </source>
</reference>
<evidence type="ECO:0000256" key="1">
    <source>
        <dbReference type="SAM" id="Phobius"/>
    </source>
</evidence>
<gene>
    <name evidence="2" type="ORF">ORY91_000595</name>
    <name evidence="3" type="ORF">V9W64_02355</name>
</gene>
<dbReference type="PIRSF" id="PIRSF016660">
    <property type="entry name" value="YedI"/>
    <property type="match status" value="1"/>
</dbReference>
<dbReference type="GO" id="GO:0005886">
    <property type="term" value="C:plasma membrane"/>
    <property type="evidence" value="ECO:0007669"/>
    <property type="project" value="TreeGrafter"/>
</dbReference>
<reference evidence="3" key="2">
    <citation type="submission" date="2024-02" db="EMBL/GenBank/DDBJ databases">
        <title>Neisseria leonii sp. nov.</title>
        <authorList>
            <person name="Boutroux M."/>
            <person name="Favre-Rochex S."/>
            <person name="Gorgette O."/>
            <person name="Touak G."/>
            <person name="Muhle E."/>
            <person name="Chesneau O."/>
            <person name="Clermont D."/>
            <person name="Rahi P."/>
        </authorList>
    </citation>
    <scope>NUCLEOTIDE SEQUENCE</scope>
    <source>
        <strain evidence="3">51.81</strain>
    </source>
</reference>